<feature type="compositionally biased region" description="Basic and acidic residues" evidence="1">
    <location>
        <begin position="53"/>
        <end position="62"/>
    </location>
</feature>
<evidence type="ECO:0000256" key="1">
    <source>
        <dbReference type="SAM" id="MobiDB-lite"/>
    </source>
</evidence>
<dbReference type="HOGENOM" id="CLU_2268858_0_0_1"/>
<feature type="region of interest" description="Disordered" evidence="1">
    <location>
        <begin position="19"/>
        <end position="80"/>
    </location>
</feature>
<gene>
    <name evidence="2" type="primary">AlNc14C328G10661</name>
    <name evidence="2" type="ORF">ALNC14_120180</name>
</gene>
<dbReference type="EMBL" id="FR824373">
    <property type="protein sequence ID" value="CCA25874.1"/>
    <property type="molecule type" value="Genomic_DNA"/>
</dbReference>
<organism evidence="2">
    <name type="scientific">Albugo laibachii Nc14</name>
    <dbReference type="NCBI Taxonomy" id="890382"/>
    <lineage>
        <taxon>Eukaryota</taxon>
        <taxon>Sar</taxon>
        <taxon>Stramenopiles</taxon>
        <taxon>Oomycota</taxon>
        <taxon>Peronosporomycetes</taxon>
        <taxon>Albuginales</taxon>
        <taxon>Albuginaceae</taxon>
        <taxon>Albugo</taxon>
    </lineage>
</organism>
<reference evidence="2" key="1">
    <citation type="journal article" date="2011" name="PLoS Biol.">
        <title>Gene gain and loss during evolution of obligate parasitism in the white rust pathogen of Arabidopsis thaliana.</title>
        <authorList>
            <person name="Kemen E."/>
            <person name="Gardiner A."/>
            <person name="Schultz-Larsen T."/>
            <person name="Kemen A.C."/>
            <person name="Balmuth A.L."/>
            <person name="Robert-Seilaniantz A."/>
            <person name="Bailey K."/>
            <person name="Holub E."/>
            <person name="Studholme D.J."/>
            <person name="Maclean D."/>
            <person name="Jones J.D."/>
        </authorList>
    </citation>
    <scope>NUCLEOTIDE SEQUENCE</scope>
</reference>
<sequence>MEDAQSVKKDVIKFTDVRKDPTYHEDNNYDVPMQESMFPRDKKAPSTPTSHPRQKEKLEDAVPNKAATTRKSSTPKVPTNMKAIHLQYARNEQFYVTKKNIQT</sequence>
<evidence type="ECO:0000313" key="2">
    <source>
        <dbReference type="EMBL" id="CCA25874.1"/>
    </source>
</evidence>
<dbReference type="AlphaFoldDB" id="F0WWP8"/>
<accession>F0WWP8</accession>
<protein>
    <submittedName>
        <fullName evidence="2">AlNc14C328G10661 protein</fullName>
    </submittedName>
</protein>
<proteinExistence type="predicted"/>
<name>F0WWP8_9STRA</name>
<reference evidence="2" key="2">
    <citation type="submission" date="2011-02" db="EMBL/GenBank/DDBJ databases">
        <authorList>
            <person name="MacLean D."/>
        </authorList>
    </citation>
    <scope>NUCLEOTIDE SEQUENCE</scope>
</reference>
<feature type="compositionally biased region" description="Polar residues" evidence="1">
    <location>
        <begin position="66"/>
        <end position="77"/>
    </location>
</feature>